<feature type="transmembrane region" description="Helical" evidence="10">
    <location>
        <begin position="917"/>
        <end position="939"/>
    </location>
</feature>
<dbReference type="Pfam" id="PF01477">
    <property type="entry name" value="PLAT"/>
    <property type="match status" value="1"/>
</dbReference>
<feature type="transmembrane region" description="Helical" evidence="10">
    <location>
        <begin position="734"/>
        <end position="752"/>
    </location>
</feature>
<dbReference type="InterPro" id="IPR001024">
    <property type="entry name" value="PLAT/LH2_dom"/>
</dbReference>
<reference evidence="12 13" key="1">
    <citation type="submission" date="2024-04" db="EMBL/GenBank/DDBJ databases">
        <authorList>
            <consortium name="Genoscope - CEA"/>
            <person name="William W."/>
        </authorList>
    </citation>
    <scope>NUCLEOTIDE SEQUENCE [LARGE SCALE GENOMIC DNA]</scope>
</reference>
<dbReference type="InterPro" id="IPR051223">
    <property type="entry name" value="Polycystin"/>
</dbReference>
<dbReference type="GO" id="GO:0005262">
    <property type="term" value="F:calcium channel activity"/>
    <property type="evidence" value="ECO:0007669"/>
    <property type="project" value="TreeGrafter"/>
</dbReference>
<feature type="non-terminal residue" evidence="12">
    <location>
        <position position="1"/>
    </location>
</feature>
<feature type="transmembrane region" description="Helical" evidence="10">
    <location>
        <begin position="764"/>
        <end position="783"/>
    </location>
</feature>
<proteinExistence type="inferred from homology"/>
<dbReference type="PANTHER" id="PTHR10877:SF150">
    <property type="entry name" value="REJ DOMAIN-CONTAINING PROTEIN"/>
    <property type="match status" value="1"/>
</dbReference>
<dbReference type="InterPro" id="IPR013122">
    <property type="entry name" value="PKD1_2_channel"/>
</dbReference>
<feature type="transmembrane region" description="Helical" evidence="10">
    <location>
        <begin position="20"/>
        <end position="39"/>
    </location>
</feature>
<dbReference type="AlphaFoldDB" id="A0AAV2HHT3"/>
<sequence length="1015" mass="116126">PSTIHFGTVFSKFDIQGQGLIIGVLLALYFIFLLTALWAHYMDKKSVFQWGVFPLSDNYADDNYFYLLTVHTGLRHTAGTKSKVSFCLSGEQDETGVRILSDGVREGFPAGSEYHFVMACPMNMGELQCLRIWHDNSGKGTSASWFLDRVDVMDIQTGRVSYFVCEEWLTPENNCLDKMIEASGTEGLDTLKSQFFSNTKKHITDDHLWVSLFIRPQRSRFSRVERVGCCLAFFLLAMITSAMFYVGAPDVNRKITKVDFEMGPIRLKYQQLYFSFVSAIITAIPLVLIMMIFRKAKTRTETEVPPWMHKLEAQLNALDKIMMLKPGVDDMKDTWPRALRYLAWIIIVASVVVSSFFVILYTMEWGRDVSEEWLSTFFLAFVQSLCLVDPFKVLMFSVFLSIFMRKSNVRGADQLNLKLIYDVNKEYGIKEIPNPPRIYSSFTSPLSEAELKAATLKRKIHIMIRGTLKEFVIHCVYLLIVSSICYSNRSSNDYHMFKLVKNKLIGDTKSGFLSVNSSSLYFDWIKDNLTTWLFPETMDINRTLFPDKALYTSSYDIYRLGSTRIRQLRMNIDDCLFKGIELKKCVLGYDITKEENRDYCLGWLPPPCSENSSKISFSIPAWKYSPVMMIGGLPIAGEYNVYGGGGYRTNLEINQKVVNKVVDELRHNFWIDRQTRAVFIEFTVYCPNLNRFAYVILLIEFLDTGGLLPFYSIYPFTVHDPPGILGKYLQACELLGIVFTVVGVLYLVFAFGKKKMGALKDFWIMLDLAATILAICAASMYFLRLSYTKAALAKIKADRNQFINFYQVVVWDSSLMICLGLLIAIGCLRLLKLAGYSEKTMKVYHVLCLGVKLLPSFFMFIFLILVSFAFMGWILFGRTSKYFKNFWACLETLFTGLLGHSSFKETNVPESDQWISSVYFCGFVGIVVIFLTNFFLAVLMDLLNASSDRACKGDETKVFIMLWDLFLKSMGSKRDPSDRLKDAETELLRTTKIKEEVLNSNPVDYATRLSKNLAV</sequence>
<evidence type="ECO:0000256" key="4">
    <source>
        <dbReference type="ARBA" id="ARBA00022729"/>
    </source>
</evidence>
<dbReference type="Gene3D" id="2.60.60.20">
    <property type="entry name" value="PLAT/LH2 domain"/>
    <property type="match status" value="1"/>
</dbReference>
<dbReference type="SUPFAM" id="SSF49723">
    <property type="entry name" value="Lipase/lipooxygenase domain (PLAT/LH2 domain)"/>
    <property type="match status" value="1"/>
</dbReference>
<dbReference type="FunFam" id="2.60.60.20:FF:000022">
    <property type="entry name" value="Uncharacterized protein"/>
    <property type="match status" value="1"/>
</dbReference>
<feature type="transmembrane region" description="Helical" evidence="10">
    <location>
        <begin position="692"/>
        <end position="714"/>
    </location>
</feature>
<dbReference type="Gene3D" id="1.10.287.70">
    <property type="match status" value="1"/>
</dbReference>
<dbReference type="InterPro" id="IPR036392">
    <property type="entry name" value="PLAT/LH2_dom_sf"/>
</dbReference>
<comment type="subcellular location">
    <subcellularLocation>
        <location evidence="1">Membrane</location>
        <topology evidence="1">Multi-pass membrane protein</topology>
    </subcellularLocation>
</comment>
<keyword evidence="3 10" id="KW-0812">Transmembrane</keyword>
<feature type="disulfide bond" evidence="8">
    <location>
        <begin position="575"/>
        <end position="585"/>
    </location>
</feature>
<gene>
    <name evidence="12" type="ORF">GSLYS_00005686001</name>
</gene>
<feature type="transmembrane region" description="Helical" evidence="10">
    <location>
        <begin position="373"/>
        <end position="400"/>
    </location>
</feature>
<keyword evidence="4" id="KW-0732">Signal</keyword>
<evidence type="ECO:0000256" key="3">
    <source>
        <dbReference type="ARBA" id="ARBA00022692"/>
    </source>
</evidence>
<comment type="similarity">
    <text evidence="2">Belongs to the polycystin family.</text>
</comment>
<dbReference type="Proteomes" id="UP001497497">
    <property type="component" value="Unassembled WGS sequence"/>
</dbReference>
<evidence type="ECO:0000256" key="5">
    <source>
        <dbReference type="ARBA" id="ARBA00022989"/>
    </source>
</evidence>
<keyword evidence="6 10" id="KW-0472">Membrane</keyword>
<accession>A0AAV2HHT3</accession>
<organism evidence="12 13">
    <name type="scientific">Lymnaea stagnalis</name>
    <name type="common">Great pond snail</name>
    <name type="synonym">Helix stagnalis</name>
    <dbReference type="NCBI Taxonomy" id="6523"/>
    <lineage>
        <taxon>Eukaryota</taxon>
        <taxon>Metazoa</taxon>
        <taxon>Spiralia</taxon>
        <taxon>Lophotrochozoa</taxon>
        <taxon>Mollusca</taxon>
        <taxon>Gastropoda</taxon>
        <taxon>Heterobranchia</taxon>
        <taxon>Euthyneura</taxon>
        <taxon>Panpulmonata</taxon>
        <taxon>Hygrophila</taxon>
        <taxon>Lymnaeoidea</taxon>
        <taxon>Lymnaeidae</taxon>
        <taxon>Lymnaea</taxon>
    </lineage>
</organism>
<dbReference type="SMART" id="SM00308">
    <property type="entry name" value="LH2"/>
    <property type="match status" value="1"/>
</dbReference>
<feature type="transmembrane region" description="Helical" evidence="10">
    <location>
        <begin position="803"/>
        <end position="831"/>
    </location>
</feature>
<evidence type="ECO:0000256" key="6">
    <source>
        <dbReference type="ARBA" id="ARBA00023136"/>
    </source>
</evidence>
<feature type="transmembrane region" description="Helical" evidence="10">
    <location>
        <begin position="272"/>
        <end position="293"/>
    </location>
</feature>
<evidence type="ECO:0000313" key="13">
    <source>
        <dbReference type="Proteomes" id="UP001497497"/>
    </source>
</evidence>
<keyword evidence="7" id="KW-0325">Glycoprotein</keyword>
<evidence type="ECO:0000259" key="11">
    <source>
        <dbReference type="PROSITE" id="PS50095"/>
    </source>
</evidence>
<dbReference type="GO" id="GO:0050982">
    <property type="term" value="P:detection of mechanical stimulus"/>
    <property type="evidence" value="ECO:0007669"/>
    <property type="project" value="TreeGrafter"/>
</dbReference>
<dbReference type="Pfam" id="PF08016">
    <property type="entry name" value="PKD_channel"/>
    <property type="match status" value="1"/>
</dbReference>
<dbReference type="PANTHER" id="PTHR10877">
    <property type="entry name" value="POLYCYSTIN FAMILY MEMBER"/>
    <property type="match status" value="1"/>
</dbReference>
<evidence type="ECO:0000313" key="12">
    <source>
        <dbReference type="EMBL" id="CAL1531591.1"/>
    </source>
</evidence>
<dbReference type="GO" id="GO:0016020">
    <property type="term" value="C:membrane"/>
    <property type="evidence" value="ECO:0007669"/>
    <property type="project" value="UniProtKB-SubCell"/>
</dbReference>
<evidence type="ECO:0000256" key="10">
    <source>
        <dbReference type="SAM" id="Phobius"/>
    </source>
</evidence>
<keyword evidence="5 10" id="KW-1133">Transmembrane helix</keyword>
<evidence type="ECO:0000256" key="8">
    <source>
        <dbReference type="PIRSR" id="PIRSR603915-2"/>
    </source>
</evidence>
<dbReference type="PRINTS" id="PR01433">
    <property type="entry name" value="POLYCYSTIN2"/>
</dbReference>
<feature type="transmembrane region" description="Helical" evidence="10">
    <location>
        <begin position="227"/>
        <end position="248"/>
    </location>
</feature>
<evidence type="ECO:0000256" key="9">
    <source>
        <dbReference type="PROSITE-ProRule" id="PRU00152"/>
    </source>
</evidence>
<feature type="transmembrane region" description="Helical" evidence="10">
    <location>
        <begin position="843"/>
        <end position="876"/>
    </location>
</feature>
<dbReference type="InterPro" id="IPR046791">
    <property type="entry name" value="Polycystin_dom"/>
</dbReference>
<feature type="domain" description="PLAT" evidence="11">
    <location>
        <begin position="64"/>
        <end position="183"/>
    </location>
</feature>
<dbReference type="InterPro" id="IPR003915">
    <property type="entry name" value="PKD_2"/>
</dbReference>
<dbReference type="GO" id="GO:0005509">
    <property type="term" value="F:calcium ion binding"/>
    <property type="evidence" value="ECO:0007669"/>
    <property type="project" value="InterPro"/>
</dbReference>
<dbReference type="PROSITE" id="PS50095">
    <property type="entry name" value="PLAT"/>
    <property type="match status" value="1"/>
</dbReference>
<comment type="caution">
    <text evidence="12">The sequence shown here is derived from an EMBL/GenBank/DDBJ whole genome shotgun (WGS) entry which is preliminary data.</text>
</comment>
<dbReference type="Pfam" id="PF20519">
    <property type="entry name" value="Polycystin_dom"/>
    <property type="match status" value="1"/>
</dbReference>
<evidence type="ECO:0000256" key="2">
    <source>
        <dbReference type="ARBA" id="ARBA00007200"/>
    </source>
</evidence>
<comment type="caution">
    <text evidence="9">Lacks conserved residue(s) required for the propagation of feature annotation.</text>
</comment>
<dbReference type="EMBL" id="CAXITT010000093">
    <property type="protein sequence ID" value="CAL1531591.1"/>
    <property type="molecule type" value="Genomic_DNA"/>
</dbReference>
<name>A0AAV2HHT3_LYMST</name>
<protein>
    <recommendedName>
        <fullName evidence="11">PLAT domain-containing protein</fullName>
    </recommendedName>
</protein>
<feature type="transmembrane region" description="Helical" evidence="10">
    <location>
        <begin position="341"/>
        <end position="361"/>
    </location>
</feature>
<evidence type="ECO:0000256" key="7">
    <source>
        <dbReference type="ARBA" id="ARBA00023180"/>
    </source>
</evidence>
<keyword evidence="13" id="KW-1185">Reference proteome</keyword>
<evidence type="ECO:0000256" key="1">
    <source>
        <dbReference type="ARBA" id="ARBA00004141"/>
    </source>
</evidence>